<accession>A0A426XBN4</accession>
<reference evidence="2 3" key="1">
    <citation type="journal article" date="2014" name="Agronomy (Basel)">
        <title>A Draft Genome Sequence for Ensete ventricosum, the Drought-Tolerant Tree Against Hunger.</title>
        <authorList>
            <person name="Harrison J."/>
            <person name="Moore K.A."/>
            <person name="Paszkiewicz K."/>
            <person name="Jones T."/>
            <person name="Grant M."/>
            <person name="Ambacheew D."/>
            <person name="Muzemil S."/>
            <person name="Studholme D.J."/>
        </authorList>
    </citation>
    <scope>NUCLEOTIDE SEQUENCE [LARGE SCALE GENOMIC DNA]</scope>
</reference>
<sequence>MTTLPRRIGSPKSARRRRMVGSRLTTELVSPPTRNPLSRFHHHPGCPSSLATGTHAGKRHVRTIIPNPVRPQTDVSAPTAGRGARKAGGGRLSSFSTGERPHAYETGILQVQYNQRH</sequence>
<protein>
    <submittedName>
        <fullName evidence="2">Uncharacterized protein</fullName>
    </submittedName>
</protein>
<dbReference type="AlphaFoldDB" id="A0A426XBN4"/>
<comment type="caution">
    <text evidence="2">The sequence shown here is derived from an EMBL/GenBank/DDBJ whole genome shotgun (WGS) entry which is preliminary data.</text>
</comment>
<evidence type="ECO:0000313" key="2">
    <source>
        <dbReference type="EMBL" id="RRT36901.1"/>
    </source>
</evidence>
<gene>
    <name evidence="2" type="ORF">B296_00048412</name>
</gene>
<dbReference type="Proteomes" id="UP000287651">
    <property type="component" value="Unassembled WGS sequence"/>
</dbReference>
<evidence type="ECO:0000313" key="3">
    <source>
        <dbReference type="Proteomes" id="UP000287651"/>
    </source>
</evidence>
<proteinExistence type="predicted"/>
<organism evidence="2 3">
    <name type="scientific">Ensete ventricosum</name>
    <name type="common">Abyssinian banana</name>
    <name type="synonym">Musa ensete</name>
    <dbReference type="NCBI Taxonomy" id="4639"/>
    <lineage>
        <taxon>Eukaryota</taxon>
        <taxon>Viridiplantae</taxon>
        <taxon>Streptophyta</taxon>
        <taxon>Embryophyta</taxon>
        <taxon>Tracheophyta</taxon>
        <taxon>Spermatophyta</taxon>
        <taxon>Magnoliopsida</taxon>
        <taxon>Liliopsida</taxon>
        <taxon>Zingiberales</taxon>
        <taxon>Musaceae</taxon>
        <taxon>Ensete</taxon>
    </lineage>
</organism>
<name>A0A426XBN4_ENSVE</name>
<evidence type="ECO:0000256" key="1">
    <source>
        <dbReference type="SAM" id="MobiDB-lite"/>
    </source>
</evidence>
<dbReference type="EMBL" id="AMZH03022931">
    <property type="protein sequence ID" value="RRT36901.1"/>
    <property type="molecule type" value="Genomic_DNA"/>
</dbReference>
<feature type="region of interest" description="Disordered" evidence="1">
    <location>
        <begin position="1"/>
        <end position="105"/>
    </location>
</feature>